<dbReference type="SUPFAM" id="SSF46689">
    <property type="entry name" value="Homeodomain-like"/>
    <property type="match status" value="1"/>
</dbReference>
<feature type="DNA-binding region" description="H-T-H motif" evidence="4">
    <location>
        <begin position="42"/>
        <end position="61"/>
    </location>
</feature>
<keyword evidence="2 4" id="KW-0238">DNA-binding</keyword>
<evidence type="ECO:0000256" key="3">
    <source>
        <dbReference type="ARBA" id="ARBA00023163"/>
    </source>
</evidence>
<accession>A0A6G7VKE8</accession>
<evidence type="ECO:0000313" key="7">
    <source>
        <dbReference type="Proteomes" id="UP000500791"/>
    </source>
</evidence>
<evidence type="ECO:0000256" key="1">
    <source>
        <dbReference type="ARBA" id="ARBA00023015"/>
    </source>
</evidence>
<dbReference type="InterPro" id="IPR001647">
    <property type="entry name" value="HTH_TetR"/>
</dbReference>
<dbReference type="PANTHER" id="PTHR30055">
    <property type="entry name" value="HTH-TYPE TRANSCRIPTIONAL REGULATOR RUTR"/>
    <property type="match status" value="1"/>
</dbReference>
<name>A0A6G7VKE8_9RHOB</name>
<gene>
    <name evidence="6" type="ORF">G8E03_05495</name>
</gene>
<organism evidence="6 7">
    <name type="scientific">Pontivivens nitratireducens</name>
    <dbReference type="NCBI Taxonomy" id="2758038"/>
    <lineage>
        <taxon>Bacteria</taxon>
        <taxon>Pseudomonadati</taxon>
        <taxon>Pseudomonadota</taxon>
        <taxon>Alphaproteobacteria</taxon>
        <taxon>Rhodobacterales</taxon>
        <taxon>Paracoccaceae</taxon>
        <taxon>Pontivivens</taxon>
    </lineage>
</organism>
<protein>
    <submittedName>
        <fullName evidence="6">TetR/AcrR family transcriptional regulator</fullName>
    </submittedName>
</protein>
<dbReference type="InterPro" id="IPR050109">
    <property type="entry name" value="HTH-type_TetR-like_transc_reg"/>
</dbReference>
<proteinExistence type="predicted"/>
<dbReference type="AlphaFoldDB" id="A0A6G7VKE8"/>
<keyword evidence="7" id="KW-1185">Reference proteome</keyword>
<evidence type="ECO:0000259" key="5">
    <source>
        <dbReference type="PROSITE" id="PS50977"/>
    </source>
</evidence>
<dbReference type="Pfam" id="PF17937">
    <property type="entry name" value="TetR_C_28"/>
    <property type="match status" value="1"/>
</dbReference>
<dbReference type="GO" id="GO:0000976">
    <property type="term" value="F:transcription cis-regulatory region binding"/>
    <property type="evidence" value="ECO:0007669"/>
    <property type="project" value="TreeGrafter"/>
</dbReference>
<dbReference type="EMBL" id="CP049811">
    <property type="protein sequence ID" value="QIK40267.1"/>
    <property type="molecule type" value="Genomic_DNA"/>
</dbReference>
<evidence type="ECO:0000256" key="2">
    <source>
        <dbReference type="ARBA" id="ARBA00023125"/>
    </source>
</evidence>
<dbReference type="Pfam" id="PF00440">
    <property type="entry name" value="TetR_N"/>
    <property type="match status" value="1"/>
</dbReference>
<dbReference type="PANTHER" id="PTHR30055:SF234">
    <property type="entry name" value="HTH-TYPE TRANSCRIPTIONAL REGULATOR BETI"/>
    <property type="match status" value="1"/>
</dbReference>
<dbReference type="GO" id="GO:0003700">
    <property type="term" value="F:DNA-binding transcription factor activity"/>
    <property type="evidence" value="ECO:0007669"/>
    <property type="project" value="TreeGrafter"/>
</dbReference>
<dbReference type="Proteomes" id="UP000500791">
    <property type="component" value="Chromosome"/>
</dbReference>
<dbReference type="Gene3D" id="1.10.357.10">
    <property type="entry name" value="Tetracycline Repressor, domain 2"/>
    <property type="match status" value="1"/>
</dbReference>
<reference evidence="6 7" key="1">
    <citation type="submission" date="2020-03" db="EMBL/GenBank/DDBJ databases">
        <title>Complete genome sequence of Monaibacterium sp. ALG8 with diverse plasmids.</title>
        <authorList>
            <person name="Sun C."/>
        </authorList>
    </citation>
    <scope>NUCLEOTIDE SEQUENCE [LARGE SCALE GENOMIC DNA]</scope>
    <source>
        <strain evidence="6 7">ALG8</strain>
    </source>
</reference>
<sequence length="192" mass="20806">MQAKVSGDVKASGQAGVSGNASARILEAARAIATREGVGKITIQAVAREARLSKGGVLYNFPTKQALLCGLMDQMLSEHRKIMTRLPEQHPVRTLRGHLETVLQSQDTCDDLSMAILAAAASDPRLLDPLRADLTGDLERILTDTRDAEAAMIVVLAIQGLRFQRLLDLPDGGADVKKRVIARLRTMIDELE</sequence>
<keyword evidence="3" id="KW-0804">Transcription</keyword>
<dbReference type="PROSITE" id="PS50977">
    <property type="entry name" value="HTH_TETR_2"/>
    <property type="match status" value="1"/>
</dbReference>
<dbReference type="InterPro" id="IPR041479">
    <property type="entry name" value="TetR_CgmR_C"/>
</dbReference>
<evidence type="ECO:0000256" key="4">
    <source>
        <dbReference type="PROSITE-ProRule" id="PRU00335"/>
    </source>
</evidence>
<dbReference type="KEGG" id="mon:G8E03_05495"/>
<dbReference type="InterPro" id="IPR009057">
    <property type="entry name" value="Homeodomain-like_sf"/>
</dbReference>
<evidence type="ECO:0000313" key="6">
    <source>
        <dbReference type="EMBL" id="QIK40267.1"/>
    </source>
</evidence>
<keyword evidence="1" id="KW-0805">Transcription regulation</keyword>
<feature type="domain" description="HTH tetR-type" evidence="5">
    <location>
        <begin position="19"/>
        <end position="79"/>
    </location>
</feature>